<accession>A0ABM9A8U3</accession>
<name>A0ABM9A8U3_9VIBR</name>
<keyword evidence="2" id="KW-1185">Reference proteome</keyword>
<dbReference type="Pfam" id="PF07070">
    <property type="entry name" value="Spo0M"/>
    <property type="match status" value="1"/>
</dbReference>
<comment type="caution">
    <text evidence="1">The sequence shown here is derived from an EMBL/GenBank/DDBJ whole genome shotgun (WGS) entry which is preliminary data.</text>
</comment>
<proteinExistence type="predicted"/>
<dbReference type="PANTHER" id="PTHR40053:SF1">
    <property type="entry name" value="SPORULATION-CONTROL PROTEIN SPO0M"/>
    <property type="match status" value="1"/>
</dbReference>
<dbReference type="EMBL" id="CAKLDM010000002">
    <property type="protein sequence ID" value="CAH0541914.1"/>
    <property type="molecule type" value="Genomic_DNA"/>
</dbReference>
<dbReference type="Proteomes" id="UP000838748">
    <property type="component" value="Unassembled WGS sequence"/>
</dbReference>
<evidence type="ECO:0000313" key="2">
    <source>
        <dbReference type="Proteomes" id="UP000838748"/>
    </source>
</evidence>
<dbReference type="PANTHER" id="PTHR40053">
    <property type="entry name" value="SPORULATION-CONTROL PROTEIN SPO0M"/>
    <property type="match status" value="1"/>
</dbReference>
<gene>
    <name evidence="1" type="primary">spo0M</name>
    <name evidence="1" type="ORF">VMF7928_03940</name>
</gene>
<sequence length="260" mass="29650">MSFINKTLSSFGIGSVKVDSVLRQDVIFPGKKANITIHLYGGSERQEIENIHLRLCCRYIKEALDESSDELKRAHEHYTLLTWDLPYSFAISPRETRDFDVELDIPWNTPITIGDTKVWIQTDVDIAKAPDPTDKDILTVRPDPLMDGIFSALENKGLRIRQVECEAVEGFPLPYVQEFEFVPIDGPYHGCWRELELVCHYSDEDVQMWFEIDRNRKGTKGMLASLLSEGKLTHHLSIPLSASAEQAGDTVISYLEETYL</sequence>
<dbReference type="InterPro" id="IPR009776">
    <property type="entry name" value="Spore_0_M"/>
</dbReference>
<reference evidence="1" key="1">
    <citation type="submission" date="2021-11" db="EMBL/GenBank/DDBJ databases">
        <authorList>
            <person name="Rodrigo-Torres L."/>
            <person name="Arahal R. D."/>
            <person name="Lucena T."/>
        </authorList>
    </citation>
    <scope>NUCLEOTIDE SEQUENCE</scope>
    <source>
        <strain evidence="1">CECT 7928</strain>
    </source>
</reference>
<protein>
    <submittedName>
        <fullName evidence="1">Sporulation-control protein spo0M</fullName>
    </submittedName>
</protein>
<evidence type="ECO:0000313" key="1">
    <source>
        <dbReference type="EMBL" id="CAH0541914.1"/>
    </source>
</evidence>
<organism evidence="1 2">
    <name type="scientific">Vibrio marisflavi CECT 7928</name>
    <dbReference type="NCBI Taxonomy" id="634439"/>
    <lineage>
        <taxon>Bacteria</taxon>
        <taxon>Pseudomonadati</taxon>
        <taxon>Pseudomonadota</taxon>
        <taxon>Gammaproteobacteria</taxon>
        <taxon>Vibrionales</taxon>
        <taxon>Vibrionaceae</taxon>
        <taxon>Vibrio</taxon>
    </lineage>
</organism>
<dbReference type="RefSeq" id="WP_237363369.1">
    <property type="nucleotide sequence ID" value="NZ_CAKLDM010000002.1"/>
</dbReference>